<proteinExistence type="predicted"/>
<evidence type="ECO:0000259" key="1">
    <source>
        <dbReference type="Pfam" id="PF08308"/>
    </source>
</evidence>
<protein>
    <recommendedName>
        <fullName evidence="1">PEGA domain-containing protein</fullName>
    </recommendedName>
</protein>
<accession>A0A1F7JIN0</accession>
<dbReference type="EMBL" id="MGAV01000003">
    <property type="protein sequence ID" value="OGK55441.1"/>
    <property type="molecule type" value="Genomic_DNA"/>
</dbReference>
<dbReference type="Proteomes" id="UP000177418">
    <property type="component" value="Unassembled WGS sequence"/>
</dbReference>
<gene>
    <name evidence="2" type="ORF">A3H78_01110</name>
</gene>
<evidence type="ECO:0000313" key="2">
    <source>
        <dbReference type="EMBL" id="OGK55441.1"/>
    </source>
</evidence>
<name>A0A1F7JIN0_9BACT</name>
<organism evidence="2 3">
    <name type="scientific">Candidatus Roizmanbacteria bacterium RIFCSPLOWO2_02_FULL_36_11</name>
    <dbReference type="NCBI Taxonomy" id="1802071"/>
    <lineage>
        <taxon>Bacteria</taxon>
        <taxon>Candidatus Roizmaniibacteriota</taxon>
    </lineage>
</organism>
<dbReference type="AlphaFoldDB" id="A0A1F7JIN0"/>
<comment type="caution">
    <text evidence="2">The sequence shown here is derived from an EMBL/GenBank/DDBJ whole genome shotgun (WGS) entry which is preliminary data.</text>
</comment>
<dbReference type="SUPFAM" id="SSF82171">
    <property type="entry name" value="DPP6 N-terminal domain-like"/>
    <property type="match status" value="1"/>
</dbReference>
<dbReference type="InterPro" id="IPR013229">
    <property type="entry name" value="PEGA"/>
</dbReference>
<feature type="domain" description="PEGA" evidence="1">
    <location>
        <begin position="41"/>
        <end position="102"/>
    </location>
</feature>
<evidence type="ECO:0000313" key="3">
    <source>
        <dbReference type="Proteomes" id="UP000177418"/>
    </source>
</evidence>
<sequence>MKKIFLQAAVIILFITCLFILVGFARGYRLDYINKKVVPTGILIATSTPDGAKIFINGTLRGATNQNISLPPGNYTVEISKDGYTTWKSDVLVRGEVVSRADATLFPLNPSLTPVTSLGILHAEYFANANKVAIITDNPENATSSESLNGDVEKNGLYILDTTKKPLSLFNPLKLIIGKSKFPNLDSLIDTQSIVSPDGKELLFTVNAKAKFPITYLVTTDETSINLFDTSRSKSTIITAWHEKEVKQTDKILETFKKPFYELAKNYFEIVYFSPDETKVLYRAKANVNIPIVIKPRLIGSNQADESRDIVSNNLYIYDKKEDRNFLIGNISELPQQNIFWYPDSLHLIIKEKKQISTINYDGTHKQTVYSGPFEQNFVGVTQDGKLLILANLNPQKNNLPDLYAVGIR</sequence>
<reference evidence="2 3" key="1">
    <citation type="journal article" date="2016" name="Nat. Commun.">
        <title>Thousands of microbial genomes shed light on interconnected biogeochemical processes in an aquifer system.</title>
        <authorList>
            <person name="Anantharaman K."/>
            <person name="Brown C.T."/>
            <person name="Hug L.A."/>
            <person name="Sharon I."/>
            <person name="Castelle C.J."/>
            <person name="Probst A.J."/>
            <person name="Thomas B.C."/>
            <person name="Singh A."/>
            <person name="Wilkins M.J."/>
            <person name="Karaoz U."/>
            <person name="Brodie E.L."/>
            <person name="Williams K.H."/>
            <person name="Hubbard S.S."/>
            <person name="Banfield J.F."/>
        </authorList>
    </citation>
    <scope>NUCLEOTIDE SEQUENCE [LARGE SCALE GENOMIC DNA]</scope>
</reference>
<dbReference type="Pfam" id="PF08308">
    <property type="entry name" value="PEGA"/>
    <property type="match status" value="1"/>
</dbReference>